<dbReference type="OrthoDB" id="153339at2759"/>
<dbReference type="AlphaFoldDB" id="A0A9W6U035"/>
<comment type="caution">
    <text evidence="3">The sequence shown here is derived from an EMBL/GenBank/DDBJ whole genome shotgun (WGS) entry which is preliminary data.</text>
</comment>
<feature type="compositionally biased region" description="Low complexity" evidence="1">
    <location>
        <begin position="112"/>
        <end position="127"/>
    </location>
</feature>
<dbReference type="PROSITE" id="PS51257">
    <property type="entry name" value="PROKAR_LIPOPROTEIN"/>
    <property type="match status" value="1"/>
</dbReference>
<name>A0A9W6U035_9STRA</name>
<gene>
    <name evidence="3" type="ORF">Plil01_000900800</name>
</gene>
<accession>A0A9W6U035</accession>
<feature type="compositionally biased region" description="Acidic residues" evidence="1">
    <location>
        <begin position="102"/>
        <end position="111"/>
    </location>
</feature>
<evidence type="ECO:0000256" key="1">
    <source>
        <dbReference type="SAM" id="MobiDB-lite"/>
    </source>
</evidence>
<evidence type="ECO:0000313" key="4">
    <source>
        <dbReference type="Proteomes" id="UP001165083"/>
    </source>
</evidence>
<feature type="compositionally biased region" description="Basic and acidic residues" evidence="1">
    <location>
        <begin position="79"/>
        <end position="101"/>
    </location>
</feature>
<feature type="region of interest" description="Disordered" evidence="1">
    <location>
        <begin position="79"/>
        <end position="127"/>
    </location>
</feature>
<protein>
    <submittedName>
        <fullName evidence="3">Unnamed protein product</fullName>
    </submittedName>
</protein>
<dbReference type="EMBL" id="BSXW01000444">
    <property type="protein sequence ID" value="GMF22548.1"/>
    <property type="molecule type" value="Genomic_DNA"/>
</dbReference>
<sequence length="636" mass="68018">MAIRLLRALAVVVFAVVACEPAPAQSYTFNKTAAAARTPVATVMAANFTVNGTATISNTTVFSLQAGVGNNSDVKSVDYKEERSILRSDNDSSDSDDKNDSDSSDSDDDTDSSLSSSVVGSASSSGSSFTGFTIGNALNATSTIKSTYKNWVGSALGTAKDTACYREAHIAKHCPLGFDGKLGTCWAQCPFSYPVECGMECIRQNDDCALEIVSKVSSVAQAALSLATYGLYGEFKLMAKGLQIAFKCGKEMMGLVKALSKYVRTVQVSDPQTSQEQLLTMLYQTDNVVFDIPVTIMSCLGIKVNEQFKFADRVLNTAELALKEVIANGATIVSSWSAFTNFMKNITLGESISSLNETDITSLKSALKSNSTCGYDMKRLLDRTWMTVAEMRRQNPGISEDDIRVAMSKSNLALYEIPTVTNNCMEELIAESSESAAYTTRDTLRKSIGGIMDDLISSGTSNNGTFLSAGQYAYKIADKVATFYAVWDRSNMMGAVSEFFQTICGPTEYVGEIDDGTAKEALGLKTVERAFNNSAGNWTKIGDGAVTITFNSTDTEDVTVNIKSGGDKIAEVAVPSGKTVTWSSNVTALGGKTLYLDRWRPGFLGLPGTGGGSLLLWVPRSTQGGSFQLTAMLNVS</sequence>
<feature type="chain" id="PRO_5040812016" evidence="2">
    <location>
        <begin position="27"/>
        <end position="636"/>
    </location>
</feature>
<feature type="signal peptide" evidence="2">
    <location>
        <begin position="1"/>
        <end position="26"/>
    </location>
</feature>
<evidence type="ECO:0000313" key="3">
    <source>
        <dbReference type="EMBL" id="GMF22548.1"/>
    </source>
</evidence>
<evidence type="ECO:0000256" key="2">
    <source>
        <dbReference type="SAM" id="SignalP"/>
    </source>
</evidence>
<keyword evidence="2" id="KW-0732">Signal</keyword>
<dbReference type="Proteomes" id="UP001165083">
    <property type="component" value="Unassembled WGS sequence"/>
</dbReference>
<proteinExistence type="predicted"/>
<reference evidence="3" key="1">
    <citation type="submission" date="2023-04" db="EMBL/GenBank/DDBJ databases">
        <title>Phytophthora lilii NBRC 32176.</title>
        <authorList>
            <person name="Ichikawa N."/>
            <person name="Sato H."/>
            <person name="Tonouchi N."/>
        </authorList>
    </citation>
    <scope>NUCLEOTIDE SEQUENCE</scope>
    <source>
        <strain evidence="3">NBRC 32176</strain>
    </source>
</reference>
<keyword evidence="4" id="KW-1185">Reference proteome</keyword>
<organism evidence="3 4">
    <name type="scientific">Phytophthora lilii</name>
    <dbReference type="NCBI Taxonomy" id="2077276"/>
    <lineage>
        <taxon>Eukaryota</taxon>
        <taxon>Sar</taxon>
        <taxon>Stramenopiles</taxon>
        <taxon>Oomycota</taxon>
        <taxon>Peronosporomycetes</taxon>
        <taxon>Peronosporales</taxon>
        <taxon>Peronosporaceae</taxon>
        <taxon>Phytophthora</taxon>
    </lineage>
</organism>